<evidence type="ECO:0000256" key="1">
    <source>
        <dbReference type="SAM" id="SignalP"/>
    </source>
</evidence>
<keyword evidence="4" id="KW-1185">Reference proteome</keyword>
<keyword evidence="1" id="KW-0732">Signal</keyword>
<evidence type="ECO:0000313" key="4">
    <source>
        <dbReference type="Proteomes" id="UP000019132"/>
    </source>
</evidence>
<organism evidence="3 4">
    <name type="scientific">Globisporangium ultimum (strain ATCC 200006 / CBS 805.95 / DAOM BR144)</name>
    <name type="common">Pythium ultimum</name>
    <dbReference type="NCBI Taxonomy" id="431595"/>
    <lineage>
        <taxon>Eukaryota</taxon>
        <taxon>Sar</taxon>
        <taxon>Stramenopiles</taxon>
        <taxon>Oomycota</taxon>
        <taxon>Peronosporomycetes</taxon>
        <taxon>Pythiales</taxon>
        <taxon>Pythiaceae</taxon>
        <taxon>Globisporangium</taxon>
    </lineage>
</organism>
<protein>
    <recommendedName>
        <fullName evidence="2">Thioredoxin-like fold domain-containing protein</fullName>
    </recommendedName>
</protein>
<dbReference type="InterPro" id="IPR036249">
    <property type="entry name" value="Thioredoxin-like_sf"/>
</dbReference>
<dbReference type="AlphaFoldDB" id="K3WIJ3"/>
<sequence length="297" mass="32321">MMKTLRVAAAVSTMLCAVSAQLPIPGKPPGFVVGHGSADAGVQLETFVDLLCPDSKSAYLGLKKLAEHYEPDQFRVKFVLFPLPYHQHAFAAAEAAFTITTALGDNHFTPWLETIYTNQDIFWNKQTKDLTPVEVTKKLQKLAQQTFPALTDAQWEKGMTGFGGTDADDRARTAWKYACSRGKSGTPLYNLNGVPFDADATWSFDDWFKVIDPLVKANEPSDKALSAVTSNYRLSGAPLAHTPDRKVLHFAGNTLSAFSVCAGAASGVRPCEFVPGRAMCCQRHEACVLRTGCVALK</sequence>
<feature type="chain" id="PRO_5003867964" description="Thioredoxin-like fold domain-containing protein" evidence="1">
    <location>
        <begin position="21"/>
        <end position="297"/>
    </location>
</feature>
<dbReference type="Pfam" id="PF13462">
    <property type="entry name" value="Thioredoxin_4"/>
    <property type="match status" value="1"/>
</dbReference>
<dbReference type="InterPro" id="IPR012336">
    <property type="entry name" value="Thioredoxin-like_fold"/>
</dbReference>
<dbReference type="PANTHER" id="PTHR33875:SF2">
    <property type="entry name" value="ACR183CP"/>
    <property type="match status" value="1"/>
</dbReference>
<dbReference type="PANTHER" id="PTHR33875">
    <property type="entry name" value="OS09G0542200 PROTEIN"/>
    <property type="match status" value="1"/>
</dbReference>
<feature type="signal peptide" evidence="1">
    <location>
        <begin position="1"/>
        <end position="20"/>
    </location>
</feature>
<evidence type="ECO:0000259" key="2">
    <source>
        <dbReference type="Pfam" id="PF13462"/>
    </source>
</evidence>
<evidence type="ECO:0000313" key="3">
    <source>
        <dbReference type="EnsemblProtists" id="PYU1_T004785"/>
    </source>
</evidence>
<dbReference type="EnsemblProtists" id="PYU1_T004785">
    <property type="protein sequence ID" value="PYU1_T004785"/>
    <property type="gene ID" value="PYU1_G004774"/>
</dbReference>
<name>K3WIJ3_GLOUD</name>
<dbReference type="OMA" id="WRNTIDP"/>
<dbReference type="Proteomes" id="UP000019132">
    <property type="component" value="Unassembled WGS sequence"/>
</dbReference>
<reference evidence="3" key="3">
    <citation type="submission" date="2015-02" db="UniProtKB">
        <authorList>
            <consortium name="EnsemblProtists"/>
        </authorList>
    </citation>
    <scope>IDENTIFICATION</scope>
    <source>
        <strain evidence="3">DAOM BR144</strain>
    </source>
</reference>
<dbReference type="HOGENOM" id="CLU_074689_1_0_1"/>
<feature type="domain" description="Thioredoxin-like fold" evidence="2">
    <location>
        <begin position="35"/>
        <end position="156"/>
    </location>
</feature>
<accession>K3WIJ3</accession>
<dbReference type="SUPFAM" id="SSF52833">
    <property type="entry name" value="Thioredoxin-like"/>
    <property type="match status" value="1"/>
</dbReference>
<dbReference type="VEuPathDB" id="FungiDB:PYU1_G004774"/>
<reference evidence="4" key="2">
    <citation type="submission" date="2010-04" db="EMBL/GenBank/DDBJ databases">
        <authorList>
            <person name="Buell R."/>
            <person name="Hamilton J."/>
            <person name="Hostetler J."/>
        </authorList>
    </citation>
    <scope>NUCLEOTIDE SEQUENCE [LARGE SCALE GENOMIC DNA]</scope>
    <source>
        <strain evidence="4">DAOM:BR144</strain>
    </source>
</reference>
<dbReference type="InParanoid" id="K3WIJ3"/>
<proteinExistence type="predicted"/>
<dbReference type="eggNOG" id="ENOG502S101">
    <property type="taxonomic scope" value="Eukaryota"/>
</dbReference>
<dbReference type="EMBL" id="GL376631">
    <property type="status" value="NOT_ANNOTATED_CDS"/>
    <property type="molecule type" value="Genomic_DNA"/>
</dbReference>
<dbReference type="STRING" id="431595.K3WIJ3"/>
<reference evidence="4" key="1">
    <citation type="journal article" date="2010" name="Genome Biol.">
        <title>Genome sequence of the necrotrophic plant pathogen Pythium ultimum reveals original pathogenicity mechanisms and effector repertoire.</title>
        <authorList>
            <person name="Levesque C.A."/>
            <person name="Brouwer H."/>
            <person name="Cano L."/>
            <person name="Hamilton J.P."/>
            <person name="Holt C."/>
            <person name="Huitema E."/>
            <person name="Raffaele S."/>
            <person name="Robideau G.P."/>
            <person name="Thines M."/>
            <person name="Win J."/>
            <person name="Zerillo M.M."/>
            <person name="Beakes G.W."/>
            <person name="Boore J.L."/>
            <person name="Busam D."/>
            <person name="Dumas B."/>
            <person name="Ferriera S."/>
            <person name="Fuerstenberg S.I."/>
            <person name="Gachon C.M."/>
            <person name="Gaulin E."/>
            <person name="Govers F."/>
            <person name="Grenville-Briggs L."/>
            <person name="Horner N."/>
            <person name="Hostetler J."/>
            <person name="Jiang R.H."/>
            <person name="Johnson J."/>
            <person name="Krajaejun T."/>
            <person name="Lin H."/>
            <person name="Meijer H.J."/>
            <person name="Moore B."/>
            <person name="Morris P."/>
            <person name="Phuntmart V."/>
            <person name="Puiu D."/>
            <person name="Shetty J."/>
            <person name="Stajich J.E."/>
            <person name="Tripathy S."/>
            <person name="Wawra S."/>
            <person name="van West P."/>
            <person name="Whitty B.R."/>
            <person name="Coutinho P.M."/>
            <person name="Henrissat B."/>
            <person name="Martin F."/>
            <person name="Thomas P.D."/>
            <person name="Tyler B.M."/>
            <person name="De Vries R.P."/>
            <person name="Kamoun S."/>
            <person name="Yandell M."/>
            <person name="Tisserat N."/>
            <person name="Buell C.R."/>
        </authorList>
    </citation>
    <scope>NUCLEOTIDE SEQUENCE</scope>
    <source>
        <strain evidence="4">DAOM:BR144</strain>
    </source>
</reference>
<dbReference type="Gene3D" id="3.40.30.10">
    <property type="entry name" value="Glutaredoxin"/>
    <property type="match status" value="1"/>
</dbReference>